<accession>A0ABZ2SSK3</accession>
<dbReference type="Gene3D" id="2.30.24.10">
    <property type="entry name" value="CAT RNA-binding domain"/>
    <property type="match status" value="1"/>
</dbReference>
<dbReference type="EMBL" id="CP147250">
    <property type="protein sequence ID" value="WYJ78735.1"/>
    <property type="molecule type" value="Genomic_DNA"/>
</dbReference>
<dbReference type="SUPFAM" id="SSF63520">
    <property type="entry name" value="PTS-regulatory domain, PRD"/>
    <property type="match status" value="2"/>
</dbReference>
<dbReference type="SUPFAM" id="SSF50151">
    <property type="entry name" value="SacY-like RNA-binding domain"/>
    <property type="match status" value="1"/>
</dbReference>
<dbReference type="InterPro" id="IPR011608">
    <property type="entry name" value="PRD"/>
</dbReference>
<dbReference type="PANTHER" id="PTHR30185">
    <property type="entry name" value="CRYPTIC BETA-GLUCOSIDE BGL OPERON ANTITERMINATOR"/>
    <property type="match status" value="1"/>
</dbReference>
<evidence type="ECO:0000256" key="1">
    <source>
        <dbReference type="ARBA" id="ARBA00022737"/>
    </source>
</evidence>
<dbReference type="Pfam" id="PF00874">
    <property type="entry name" value="PRD"/>
    <property type="match status" value="2"/>
</dbReference>
<dbReference type="InterPro" id="IPR050661">
    <property type="entry name" value="BglG_antiterminators"/>
</dbReference>
<organism evidence="3 4">
    <name type="scientific">Candidatus Enterococcus mangumiae</name>
    <dbReference type="NCBI Taxonomy" id="2230878"/>
    <lineage>
        <taxon>Bacteria</taxon>
        <taxon>Bacillati</taxon>
        <taxon>Bacillota</taxon>
        <taxon>Bacilli</taxon>
        <taxon>Lactobacillales</taxon>
        <taxon>Enterococcaceae</taxon>
        <taxon>Enterococcus</taxon>
    </lineage>
</organism>
<feature type="domain" description="PRD" evidence="2">
    <location>
        <begin position="63"/>
        <end position="168"/>
    </location>
</feature>
<dbReference type="PANTHER" id="PTHR30185:SF15">
    <property type="entry name" value="CRYPTIC BETA-GLUCOSIDE BGL OPERON ANTITERMINATOR"/>
    <property type="match status" value="1"/>
</dbReference>
<sequence>MKVKKILNNNSVLVGEGAKDYIWIGTGIGFKIKPGQEADEKKIERVFVLQKQSTERLMNLLQDMPVEYAKLADDIIQYGKQKITYELSDSIYISLTDHLYNSVRLQKEGLHLNNQLFWEIRKFYPNEFLVGEYAVQLINQKFKTTLDDYEASNIAMHFINAQLNSDERVENIQSLTHKIRDILTIIRMHNHVDVDETSLSFDRFVTHLRFFFKRLETRTTENSSNPLLVHVIEKYPEAYETTLLIGKYLKKELIDEEQLYLTLHVQKLIEK</sequence>
<name>A0ABZ2SSK3_9ENTE</name>
<evidence type="ECO:0000313" key="3">
    <source>
        <dbReference type="EMBL" id="WYJ78735.1"/>
    </source>
</evidence>
<protein>
    <submittedName>
        <fullName evidence="3">Beta-glucoside operon transcriptional antiterminator</fullName>
    </submittedName>
</protein>
<dbReference type="InterPro" id="IPR036634">
    <property type="entry name" value="PRD_sf"/>
</dbReference>
<dbReference type="PROSITE" id="PS51372">
    <property type="entry name" value="PRD_2"/>
    <property type="match status" value="2"/>
</dbReference>
<dbReference type="Proteomes" id="UP000664360">
    <property type="component" value="Chromosome"/>
</dbReference>
<dbReference type="Gene3D" id="1.10.1790.10">
    <property type="entry name" value="PRD domain"/>
    <property type="match status" value="2"/>
</dbReference>
<dbReference type="InterPro" id="IPR036650">
    <property type="entry name" value="CAT_RNA-bd_dom_sf"/>
</dbReference>
<evidence type="ECO:0000313" key="4">
    <source>
        <dbReference type="Proteomes" id="UP000664360"/>
    </source>
</evidence>
<feature type="domain" description="PRD" evidence="2">
    <location>
        <begin position="170"/>
        <end position="271"/>
    </location>
</feature>
<dbReference type="RefSeq" id="WP_206858704.1">
    <property type="nucleotide sequence ID" value="NZ_CP147250.1"/>
</dbReference>
<reference evidence="3 4" key="1">
    <citation type="submission" date="2024-03" db="EMBL/GenBank/DDBJ databases">
        <title>The Genome Sequence of Enterococcus sp. DIV1094.</title>
        <authorList>
            <consortium name="The Broad Institute Genomics Platform"/>
            <consortium name="The Broad Institute Microbial Omics Core"/>
            <consortium name="The Broad Institute Genomic Center for Infectious Diseases"/>
            <person name="Earl A."/>
            <person name="Manson A."/>
            <person name="Gilmore M."/>
            <person name="Schwartman J."/>
            <person name="Shea T."/>
            <person name="Abouelleil A."/>
            <person name="Cao P."/>
            <person name="Chapman S."/>
            <person name="Cusick C."/>
            <person name="Young S."/>
            <person name="Neafsey D."/>
            <person name="Nusbaum C."/>
            <person name="Birren B."/>
        </authorList>
    </citation>
    <scope>NUCLEOTIDE SEQUENCE [LARGE SCALE GENOMIC DNA]</scope>
    <source>
        <strain evidence="3 4">DIV1094</strain>
    </source>
</reference>
<dbReference type="SMART" id="SM01061">
    <property type="entry name" value="CAT_RBD"/>
    <property type="match status" value="1"/>
</dbReference>
<dbReference type="Pfam" id="PF03123">
    <property type="entry name" value="CAT_RBD"/>
    <property type="match status" value="1"/>
</dbReference>
<proteinExistence type="predicted"/>
<gene>
    <name evidence="3" type="ORF">DOK79_000241</name>
</gene>
<dbReference type="InterPro" id="IPR004341">
    <property type="entry name" value="CAT_RNA-bd_dom"/>
</dbReference>
<keyword evidence="4" id="KW-1185">Reference proteome</keyword>
<evidence type="ECO:0000259" key="2">
    <source>
        <dbReference type="PROSITE" id="PS51372"/>
    </source>
</evidence>
<keyword evidence="1" id="KW-0677">Repeat</keyword>